<dbReference type="STRING" id="415425.SAMN05444363_2436"/>
<proteinExistence type="predicted"/>
<reference evidence="2" key="1">
    <citation type="submission" date="2016-11" db="EMBL/GenBank/DDBJ databases">
        <authorList>
            <person name="Varghese N."/>
            <person name="Submissions S."/>
        </authorList>
    </citation>
    <scope>NUCLEOTIDE SEQUENCE [LARGE SCALE GENOMIC DNA]</scope>
    <source>
        <strain evidence="2">DSM 18829</strain>
    </source>
</reference>
<evidence type="ECO:0000313" key="1">
    <source>
        <dbReference type="EMBL" id="SHJ03224.1"/>
    </source>
</evidence>
<dbReference type="Proteomes" id="UP000184488">
    <property type="component" value="Unassembled WGS sequence"/>
</dbReference>
<sequence>MKLICLLLLCITSHSVDKKVYVCFSKGASRYHYKEHCRGLSACKHVVKKMTIEEAKEFGFTLCKWED</sequence>
<organism evidence="1 2">
    <name type="scientific">Flavobacterium terrae</name>
    <dbReference type="NCBI Taxonomy" id="415425"/>
    <lineage>
        <taxon>Bacteria</taxon>
        <taxon>Pseudomonadati</taxon>
        <taxon>Bacteroidota</taxon>
        <taxon>Flavobacteriia</taxon>
        <taxon>Flavobacteriales</taxon>
        <taxon>Flavobacteriaceae</taxon>
        <taxon>Flavobacterium</taxon>
    </lineage>
</organism>
<dbReference type="RefSeq" id="WP_073311764.1">
    <property type="nucleotide sequence ID" value="NZ_FQZI01000004.1"/>
</dbReference>
<dbReference type="OrthoDB" id="885042at2"/>
<name>A0A1M6G017_9FLAO</name>
<dbReference type="AlphaFoldDB" id="A0A1M6G017"/>
<protein>
    <submittedName>
        <fullName evidence="1">Uncharacterized protein</fullName>
    </submittedName>
</protein>
<evidence type="ECO:0000313" key="2">
    <source>
        <dbReference type="Proteomes" id="UP000184488"/>
    </source>
</evidence>
<dbReference type="EMBL" id="FQZI01000004">
    <property type="protein sequence ID" value="SHJ03224.1"/>
    <property type="molecule type" value="Genomic_DNA"/>
</dbReference>
<accession>A0A1M6G017</accession>
<keyword evidence="2" id="KW-1185">Reference proteome</keyword>
<gene>
    <name evidence="1" type="ORF">SAMN05444363_2436</name>
</gene>